<dbReference type="PhylomeDB" id="P72671"/>
<keyword evidence="2" id="KW-1185">Reference proteome</keyword>
<dbReference type="InParanoid" id="P72671"/>
<dbReference type="PaxDb" id="1148-1651745"/>
<reference evidence="1 2" key="1">
    <citation type="journal article" date="1995" name="DNA Res.">
        <title>Sequence analysis of the genome of the unicellular cyanobacterium Synechocystis sp. strain PCC6803. I. Sequence features in the 1 Mb region from map positions 64% to 92% of the genome.</title>
        <authorList>
            <person name="Kaneko T."/>
            <person name="Tanaka A."/>
            <person name="Sato S."/>
            <person name="Kotani H."/>
            <person name="Sazuka T."/>
            <person name="Miyajima N."/>
            <person name="Sugiura M."/>
            <person name="Tabata S."/>
        </authorList>
    </citation>
    <scope>NUCLEOTIDE SEQUENCE [LARGE SCALE GENOMIC DNA]</scope>
    <source>
        <strain evidence="2">ATCC 27184 / PCC 6803 / Kazusa</strain>
    </source>
</reference>
<dbReference type="KEGG" id="syn:slr0727"/>
<dbReference type="PIR" id="S74521">
    <property type="entry name" value="S74521"/>
</dbReference>
<dbReference type="AlphaFoldDB" id="P72671"/>
<protein>
    <submittedName>
        <fullName evidence="1">Slr0727 protein</fullName>
    </submittedName>
</protein>
<reference evidence="1 2" key="2">
    <citation type="journal article" date="1996" name="DNA Res.">
        <title>Sequence analysis of the genome of the unicellular cyanobacterium Synechocystis sp. strain PCC6803. II. Sequence determination of the entire genome and assignment of potential protein-coding regions.</title>
        <authorList>
            <person name="Kaneko T."/>
            <person name="Sato S."/>
            <person name="Kotani H."/>
            <person name="Tanaka A."/>
            <person name="Asamizu E."/>
            <person name="Nakamura Y."/>
            <person name="Miyajima N."/>
            <person name="Hirosawa M."/>
            <person name="Sugiura M."/>
            <person name="Sasamoto S."/>
            <person name="Kimura T."/>
            <person name="Hosouchi T."/>
            <person name="Matsuno A."/>
            <person name="Muraki A."/>
            <person name="Nakazaki N."/>
            <person name="Naruo K."/>
            <person name="Okumura S."/>
            <person name="Shimpo S."/>
            <person name="Takeuchi C."/>
            <person name="Wada T."/>
            <person name="Watanabe A."/>
            <person name="Yamada M."/>
            <person name="Yasuda M."/>
            <person name="Tabata S."/>
        </authorList>
    </citation>
    <scope>NUCLEOTIDE SEQUENCE [LARGE SCALE GENOMIC DNA]</scope>
    <source>
        <strain evidence="2">ATCC 27184 / PCC 6803 / Kazusa</strain>
    </source>
</reference>
<dbReference type="EMBL" id="BA000022">
    <property type="protein sequence ID" value="BAA16673.1"/>
    <property type="molecule type" value="Genomic_DNA"/>
</dbReference>
<name>P72671_SYNY3</name>
<proteinExistence type="predicted"/>
<dbReference type="EnsemblBacteria" id="BAA16673">
    <property type="protein sequence ID" value="BAA16673"/>
    <property type="gene ID" value="BAA16673"/>
</dbReference>
<organism evidence="1 2">
    <name type="scientific">Synechocystis sp. (strain ATCC 27184 / PCC 6803 / Kazusa)</name>
    <dbReference type="NCBI Taxonomy" id="1111708"/>
    <lineage>
        <taxon>Bacteria</taxon>
        <taxon>Bacillati</taxon>
        <taxon>Cyanobacteriota</taxon>
        <taxon>Cyanophyceae</taxon>
        <taxon>Synechococcales</taxon>
        <taxon>Merismopediaceae</taxon>
        <taxon>Synechocystis</taxon>
    </lineage>
</organism>
<evidence type="ECO:0000313" key="1">
    <source>
        <dbReference type="EMBL" id="BAA16673.1"/>
    </source>
</evidence>
<accession>P72671</accession>
<dbReference type="Proteomes" id="UP000001425">
    <property type="component" value="Chromosome"/>
</dbReference>
<evidence type="ECO:0000313" key="2">
    <source>
        <dbReference type="Proteomes" id="UP000001425"/>
    </source>
</evidence>
<gene>
    <name evidence="1" type="ordered locus">slr0727</name>
</gene>
<sequence>MMTDYPTNLFELSTGFLDHRIIKEFYVYTVCIERGRWSDIEYDVIHDLHIVEFNSFTALIKITNRDKVEPIIIVPRQYWNLIRPFNNLKEKCERFYTFDDLKESIYTKCFVSVDSIDKIFRSILTAQKITEEQHNQLEKYINTIEDFCRMFMPKFESINDSLMSDEEYSEKVYKEFSSPRYDSNEQNEQRYKYNYKYGKVGEMYIMNSMASLFHQMHSIEESIKFLYEKKKSDEYIKELCENKLMVTIESELNVCRERLRELKKKNIYISPKVFDGLYEKYLMSDYQEEDARLYADYRESNQGQEYFAPNDDCYLPLVDDGQYS</sequence>